<evidence type="ECO:0000256" key="2">
    <source>
        <dbReference type="ARBA" id="ARBA00023125"/>
    </source>
</evidence>
<sequence>MARAPIRPLIVQKGTQVFLERGYSGSAVQDITAAAEVPKGSFYNHFESKEAFGAEVLQEFFADLQRTISMTLEATGVPPLRRLQNYFAAIIEILDGQDYVYGCLIGNFSVELSPLSDVVRTELLRIFEQWVKPFQKCIIEGQETGAIRGDLAPDLLADFLLASWQGAIMRMKIERNRGPLDQFLTVVFDALLTPSKNEIS</sequence>
<dbReference type="Gene3D" id="1.10.357.10">
    <property type="entry name" value="Tetracycline Repressor, domain 2"/>
    <property type="match status" value="1"/>
</dbReference>
<evidence type="ECO:0000256" key="3">
    <source>
        <dbReference type="ARBA" id="ARBA00023163"/>
    </source>
</evidence>
<evidence type="ECO:0000256" key="4">
    <source>
        <dbReference type="PROSITE-ProRule" id="PRU00335"/>
    </source>
</evidence>
<evidence type="ECO:0000256" key="1">
    <source>
        <dbReference type="ARBA" id="ARBA00023015"/>
    </source>
</evidence>
<accession>A0ABT1QKE0</accession>
<keyword evidence="2 4" id="KW-0238">DNA-binding</keyword>
<dbReference type="PRINTS" id="PR00455">
    <property type="entry name" value="HTHTETR"/>
</dbReference>
<dbReference type="InterPro" id="IPR011075">
    <property type="entry name" value="TetR_C"/>
</dbReference>
<reference evidence="6 7" key="1">
    <citation type="submission" date="2022-07" db="EMBL/GenBank/DDBJ databases">
        <title>Degradation activity of malathion, p-nitrophenol and potential low-temperature adaptation strategy of Rhodococcus sp. FXJ9.536.</title>
        <authorList>
            <person name="Huang J."/>
            <person name="Huang Y."/>
        </authorList>
    </citation>
    <scope>NUCLEOTIDE SEQUENCE [LARGE SCALE GENOMIC DNA]</scope>
    <source>
        <strain evidence="6 7">FXJ9.536</strain>
    </source>
</reference>
<dbReference type="InterPro" id="IPR001647">
    <property type="entry name" value="HTH_TetR"/>
</dbReference>
<name>A0ABT1QKE0_9NOCA</name>
<proteinExistence type="predicted"/>
<keyword evidence="1" id="KW-0805">Transcription regulation</keyword>
<evidence type="ECO:0000313" key="7">
    <source>
        <dbReference type="Proteomes" id="UP001524501"/>
    </source>
</evidence>
<dbReference type="SUPFAM" id="SSF48498">
    <property type="entry name" value="Tetracyclin repressor-like, C-terminal domain"/>
    <property type="match status" value="1"/>
</dbReference>
<dbReference type="RefSeq" id="WP_255973353.1">
    <property type="nucleotide sequence ID" value="NZ_JANFQF010000025.1"/>
</dbReference>
<evidence type="ECO:0000313" key="6">
    <source>
        <dbReference type="EMBL" id="MCQ4122113.1"/>
    </source>
</evidence>
<keyword evidence="7" id="KW-1185">Reference proteome</keyword>
<protein>
    <submittedName>
        <fullName evidence="6">TetR/AcrR family transcriptional regulator</fullName>
    </submittedName>
</protein>
<keyword evidence="3" id="KW-0804">Transcription</keyword>
<feature type="domain" description="HTH tetR-type" evidence="5">
    <location>
        <begin position="4"/>
        <end position="64"/>
    </location>
</feature>
<dbReference type="EMBL" id="JANFQF010000025">
    <property type="protein sequence ID" value="MCQ4122113.1"/>
    <property type="molecule type" value="Genomic_DNA"/>
</dbReference>
<dbReference type="Proteomes" id="UP001524501">
    <property type="component" value="Unassembled WGS sequence"/>
</dbReference>
<organism evidence="6 7">
    <name type="scientific">Rhodococcus tibetensis</name>
    <dbReference type="NCBI Taxonomy" id="2965064"/>
    <lineage>
        <taxon>Bacteria</taxon>
        <taxon>Bacillati</taxon>
        <taxon>Actinomycetota</taxon>
        <taxon>Actinomycetes</taxon>
        <taxon>Mycobacteriales</taxon>
        <taxon>Nocardiaceae</taxon>
        <taxon>Rhodococcus</taxon>
    </lineage>
</organism>
<dbReference type="PANTHER" id="PTHR47506:SF6">
    <property type="entry name" value="HTH-TYPE TRANSCRIPTIONAL REPRESSOR NEMR"/>
    <property type="match status" value="1"/>
</dbReference>
<feature type="DNA-binding region" description="H-T-H motif" evidence="4">
    <location>
        <begin position="27"/>
        <end position="46"/>
    </location>
</feature>
<dbReference type="SUPFAM" id="SSF46689">
    <property type="entry name" value="Homeodomain-like"/>
    <property type="match status" value="1"/>
</dbReference>
<gene>
    <name evidence="6" type="ORF">NOF53_23615</name>
</gene>
<dbReference type="Pfam" id="PF00440">
    <property type="entry name" value="TetR_N"/>
    <property type="match status" value="1"/>
</dbReference>
<dbReference type="PANTHER" id="PTHR47506">
    <property type="entry name" value="TRANSCRIPTIONAL REGULATORY PROTEIN"/>
    <property type="match status" value="1"/>
</dbReference>
<dbReference type="PROSITE" id="PS50977">
    <property type="entry name" value="HTH_TETR_2"/>
    <property type="match status" value="1"/>
</dbReference>
<dbReference type="Pfam" id="PF16925">
    <property type="entry name" value="TetR_C_13"/>
    <property type="match status" value="1"/>
</dbReference>
<dbReference type="InterPro" id="IPR009057">
    <property type="entry name" value="Homeodomain-like_sf"/>
</dbReference>
<evidence type="ECO:0000259" key="5">
    <source>
        <dbReference type="PROSITE" id="PS50977"/>
    </source>
</evidence>
<dbReference type="InterPro" id="IPR036271">
    <property type="entry name" value="Tet_transcr_reg_TetR-rel_C_sf"/>
</dbReference>
<comment type="caution">
    <text evidence="6">The sequence shown here is derived from an EMBL/GenBank/DDBJ whole genome shotgun (WGS) entry which is preliminary data.</text>
</comment>